<proteinExistence type="predicted"/>
<dbReference type="InterPro" id="IPR000999">
    <property type="entry name" value="RNase_III_dom"/>
</dbReference>
<dbReference type="GO" id="GO:0006396">
    <property type="term" value="P:RNA processing"/>
    <property type="evidence" value="ECO:0007669"/>
    <property type="project" value="InterPro"/>
</dbReference>
<organism evidence="2 3">
    <name type="scientific">Colletotrichum trifolii</name>
    <dbReference type="NCBI Taxonomy" id="5466"/>
    <lineage>
        <taxon>Eukaryota</taxon>
        <taxon>Fungi</taxon>
        <taxon>Dikarya</taxon>
        <taxon>Ascomycota</taxon>
        <taxon>Pezizomycotina</taxon>
        <taxon>Sordariomycetes</taxon>
        <taxon>Hypocreomycetidae</taxon>
        <taxon>Glomerellales</taxon>
        <taxon>Glomerellaceae</taxon>
        <taxon>Colletotrichum</taxon>
        <taxon>Colletotrichum orbiculare species complex</taxon>
    </lineage>
</organism>
<keyword evidence="3" id="KW-1185">Reference proteome</keyword>
<name>A0A4R8RQR1_COLTR</name>
<gene>
    <name evidence="2" type="primary">rnc-1</name>
    <name evidence="2" type="ORF">CTRI78_v002687</name>
</gene>
<dbReference type="Proteomes" id="UP000295703">
    <property type="component" value="Unassembled WGS sequence"/>
</dbReference>
<sequence length="148" mass="16131">MNSRVNMVEDASLILNYRFENPNWLWEALQTAGSPALIIGGRRIREGNKQLAGLGNRVLNLVIVKNAFENSLSIGDTNREIQQHANNDRLAVLCDVIGLTRCINRNASQQGGVSPKTKTATIEAIIGAVYKDGDLEAAEEVIKSMGIV</sequence>
<comment type="caution">
    <text evidence="2">The sequence shown here is derived from an EMBL/GenBank/DDBJ whole genome shotgun (WGS) entry which is preliminary data.</text>
</comment>
<dbReference type="Pfam" id="PF14622">
    <property type="entry name" value="Ribonucleas_3_3"/>
    <property type="match status" value="1"/>
</dbReference>
<dbReference type="GO" id="GO:0004525">
    <property type="term" value="F:ribonuclease III activity"/>
    <property type="evidence" value="ECO:0007669"/>
    <property type="project" value="InterPro"/>
</dbReference>
<evidence type="ECO:0000313" key="2">
    <source>
        <dbReference type="EMBL" id="TDZ67755.1"/>
    </source>
</evidence>
<dbReference type="Gene3D" id="1.10.1520.10">
    <property type="entry name" value="Ribonuclease III domain"/>
    <property type="match status" value="1"/>
</dbReference>
<dbReference type="SUPFAM" id="SSF69065">
    <property type="entry name" value="RNase III domain-like"/>
    <property type="match status" value="1"/>
</dbReference>
<dbReference type="AlphaFoldDB" id="A0A4R8RQR1"/>
<evidence type="ECO:0000313" key="3">
    <source>
        <dbReference type="Proteomes" id="UP000295703"/>
    </source>
</evidence>
<dbReference type="EMBL" id="RYZW01000015">
    <property type="protein sequence ID" value="TDZ67755.1"/>
    <property type="molecule type" value="Genomic_DNA"/>
</dbReference>
<dbReference type="InterPro" id="IPR036389">
    <property type="entry name" value="RNase_III_sf"/>
</dbReference>
<feature type="domain" description="RNase III" evidence="1">
    <location>
        <begin position="46"/>
        <end position="144"/>
    </location>
</feature>
<dbReference type="CDD" id="cd00593">
    <property type="entry name" value="RIBOc"/>
    <property type="match status" value="1"/>
</dbReference>
<evidence type="ECO:0000259" key="1">
    <source>
        <dbReference type="Pfam" id="PF14622"/>
    </source>
</evidence>
<accession>A0A4R8RQR1</accession>
<dbReference type="STRING" id="5466.A0A4R8RQR1"/>
<protein>
    <submittedName>
        <fullName evidence="2">Ribonuclease 3</fullName>
    </submittedName>
</protein>
<reference evidence="2 3" key="1">
    <citation type="submission" date="2018-12" db="EMBL/GenBank/DDBJ databases">
        <title>Genome sequence and assembly of Colletotrichum trifolii.</title>
        <authorList>
            <person name="Gan P."/>
            <person name="Shirasu K."/>
        </authorList>
    </citation>
    <scope>NUCLEOTIDE SEQUENCE [LARGE SCALE GENOMIC DNA]</scope>
    <source>
        <strain evidence="2 3">543-2</strain>
    </source>
</reference>